<organism evidence="1 2">
    <name type="scientific">Olea europaea subsp. europaea</name>
    <dbReference type="NCBI Taxonomy" id="158383"/>
    <lineage>
        <taxon>Eukaryota</taxon>
        <taxon>Viridiplantae</taxon>
        <taxon>Streptophyta</taxon>
        <taxon>Embryophyta</taxon>
        <taxon>Tracheophyta</taxon>
        <taxon>Spermatophyta</taxon>
        <taxon>Magnoliopsida</taxon>
        <taxon>eudicotyledons</taxon>
        <taxon>Gunneridae</taxon>
        <taxon>Pentapetalae</taxon>
        <taxon>asterids</taxon>
        <taxon>lamiids</taxon>
        <taxon>Lamiales</taxon>
        <taxon>Oleaceae</taxon>
        <taxon>Oleeae</taxon>
        <taxon>Olea</taxon>
    </lineage>
</organism>
<dbReference type="OrthoDB" id="1937988at2759"/>
<dbReference type="Proteomes" id="UP000594638">
    <property type="component" value="Unassembled WGS sequence"/>
</dbReference>
<dbReference type="EMBL" id="CACTIH010000012">
    <property type="protein sequence ID" value="CAA2934322.1"/>
    <property type="molecule type" value="Genomic_DNA"/>
</dbReference>
<gene>
    <name evidence="1" type="ORF">OLEA9_A026283</name>
</gene>
<comment type="caution">
    <text evidence="1">The sequence shown here is derived from an EMBL/GenBank/DDBJ whole genome shotgun (WGS) entry which is preliminary data.</text>
</comment>
<protein>
    <submittedName>
        <fullName evidence="1">Uncharacterized protein</fullName>
    </submittedName>
</protein>
<dbReference type="AlphaFoldDB" id="A0A8S0PE60"/>
<name>A0A8S0PE60_OLEEU</name>
<keyword evidence="2" id="KW-1185">Reference proteome</keyword>
<reference evidence="1 2" key="1">
    <citation type="submission" date="2019-12" db="EMBL/GenBank/DDBJ databases">
        <authorList>
            <person name="Alioto T."/>
            <person name="Alioto T."/>
            <person name="Gomez Garrido J."/>
        </authorList>
    </citation>
    <scope>NUCLEOTIDE SEQUENCE [LARGE SCALE GENOMIC DNA]</scope>
</reference>
<sequence>MAMKGREQKEPNFLSRVAEEIREIERSGFREVLGNYRNCFGGLYRISLGDEAKGVVIWWRRSYPLGLHLTG</sequence>
<accession>A0A8S0PE60</accession>
<evidence type="ECO:0000313" key="2">
    <source>
        <dbReference type="Proteomes" id="UP000594638"/>
    </source>
</evidence>
<dbReference type="Gramene" id="OE9A026283T1">
    <property type="protein sequence ID" value="OE9A026283C1"/>
    <property type="gene ID" value="OE9A026283"/>
</dbReference>
<proteinExistence type="predicted"/>
<evidence type="ECO:0000313" key="1">
    <source>
        <dbReference type="EMBL" id="CAA2934322.1"/>
    </source>
</evidence>